<evidence type="ECO:0000256" key="7">
    <source>
        <dbReference type="ARBA" id="ARBA00022840"/>
    </source>
</evidence>
<evidence type="ECO:0000256" key="4">
    <source>
        <dbReference type="ARBA" id="ARBA00022741"/>
    </source>
</evidence>
<dbReference type="PANTHER" id="PTHR11922:SF2">
    <property type="entry name" value="GMP SYNTHASE [GLUTAMINE-HYDROLYZING]"/>
    <property type="match status" value="1"/>
</dbReference>
<feature type="domain" description="GMPS ATP-PPase" evidence="8">
    <location>
        <begin position="1"/>
        <end position="80"/>
    </location>
</feature>
<dbReference type="InterPro" id="IPR025777">
    <property type="entry name" value="GMPS_ATP_PPase_dom"/>
</dbReference>
<dbReference type="InterPro" id="IPR001674">
    <property type="entry name" value="GMP_synth_C"/>
</dbReference>
<dbReference type="PANTHER" id="PTHR11922">
    <property type="entry name" value="GMP SYNTHASE-RELATED"/>
    <property type="match status" value="1"/>
</dbReference>
<proteinExistence type="predicted"/>
<keyword evidence="5" id="KW-0332">GMP biosynthesis</keyword>
<keyword evidence="4" id="KW-0547">Nucleotide-binding</keyword>
<dbReference type="Gene3D" id="3.30.300.10">
    <property type="match status" value="1"/>
</dbReference>
<evidence type="ECO:0000256" key="2">
    <source>
        <dbReference type="ARBA" id="ARBA00012746"/>
    </source>
</evidence>
<evidence type="ECO:0000256" key="5">
    <source>
        <dbReference type="ARBA" id="ARBA00022749"/>
    </source>
</evidence>
<keyword evidence="6" id="KW-0658">Purine biosynthesis</keyword>
<name>A0A0F8W8P8_9ZZZZ</name>
<dbReference type="SUPFAM" id="SSF54810">
    <property type="entry name" value="GMP synthetase C-terminal dimerisation domain"/>
    <property type="match status" value="1"/>
</dbReference>
<dbReference type="GO" id="GO:0005524">
    <property type="term" value="F:ATP binding"/>
    <property type="evidence" value="ECO:0007669"/>
    <property type="project" value="UniProtKB-KW"/>
</dbReference>
<comment type="caution">
    <text evidence="9">The sequence shown here is derived from an EMBL/GenBank/DDBJ whole genome shotgun (WGS) entry which is preliminary data.</text>
</comment>
<comment type="pathway">
    <text evidence="1">Purine metabolism; GMP biosynthesis; GMP from XMP (L-Gln route): step 1/1.</text>
</comment>
<evidence type="ECO:0000256" key="3">
    <source>
        <dbReference type="ARBA" id="ARBA00022598"/>
    </source>
</evidence>
<protein>
    <recommendedName>
        <fullName evidence="2">GMP synthase (glutamine-hydrolyzing)</fullName>
        <ecNumber evidence="2">6.3.5.2</ecNumber>
    </recommendedName>
</protein>
<sequence length="205" mass="23188">TIELEQSHPDIKFLAQGTIYPDRVESSATSNSSAKIKSHHNLTLPENMMLEVIEPLKDLYKDEVRRIGIKLGLSKELINRHPFPGPGLAVRIIGSITKEKLDILREADEILIQEIKNAGIYDSLWQAFCVFLPIKTVGIMGDYRTYENICAIRVVESTDAMTANFAKLDMDLLERISTRIINEVNGINRVVYDISNKPPSTIEYE</sequence>
<dbReference type="GO" id="GO:0005829">
    <property type="term" value="C:cytosol"/>
    <property type="evidence" value="ECO:0007669"/>
    <property type="project" value="TreeGrafter"/>
</dbReference>
<dbReference type="CDD" id="cd01997">
    <property type="entry name" value="GMP_synthase_C"/>
    <property type="match status" value="1"/>
</dbReference>
<gene>
    <name evidence="9" type="ORF">LCGC14_3099300</name>
</gene>
<dbReference type="GO" id="GO:0003921">
    <property type="term" value="F:GMP synthase activity"/>
    <property type="evidence" value="ECO:0007669"/>
    <property type="project" value="InterPro"/>
</dbReference>
<dbReference type="SUPFAM" id="SSF52402">
    <property type="entry name" value="Adenine nucleotide alpha hydrolases-like"/>
    <property type="match status" value="1"/>
</dbReference>
<dbReference type="UniPathway" id="UPA00189">
    <property type="reaction ID" value="UER00296"/>
</dbReference>
<dbReference type="PROSITE" id="PS51553">
    <property type="entry name" value="GMPS_ATP_PPASE"/>
    <property type="match status" value="1"/>
</dbReference>
<dbReference type="AlphaFoldDB" id="A0A0F8W8P8"/>
<evidence type="ECO:0000313" key="9">
    <source>
        <dbReference type="EMBL" id="KKK52988.1"/>
    </source>
</evidence>
<keyword evidence="7" id="KW-0067">ATP-binding</keyword>
<dbReference type="EMBL" id="LAZR01066736">
    <property type="protein sequence ID" value="KKK52988.1"/>
    <property type="molecule type" value="Genomic_DNA"/>
</dbReference>
<dbReference type="Gene3D" id="3.40.50.620">
    <property type="entry name" value="HUPs"/>
    <property type="match status" value="1"/>
</dbReference>
<evidence type="ECO:0000259" key="8">
    <source>
        <dbReference type="PROSITE" id="PS51553"/>
    </source>
</evidence>
<evidence type="ECO:0000256" key="1">
    <source>
        <dbReference type="ARBA" id="ARBA00005153"/>
    </source>
</evidence>
<dbReference type="Pfam" id="PF00958">
    <property type="entry name" value="GMP_synt_C"/>
    <property type="match status" value="1"/>
</dbReference>
<keyword evidence="3" id="KW-0436">Ligase</keyword>
<evidence type="ECO:0000256" key="6">
    <source>
        <dbReference type="ARBA" id="ARBA00022755"/>
    </source>
</evidence>
<feature type="non-terminal residue" evidence="9">
    <location>
        <position position="1"/>
    </location>
</feature>
<dbReference type="FunFam" id="3.30.300.10:FF:000002">
    <property type="entry name" value="GMP synthase [glutamine-hydrolyzing]"/>
    <property type="match status" value="1"/>
</dbReference>
<reference evidence="9" key="1">
    <citation type="journal article" date="2015" name="Nature">
        <title>Complex archaea that bridge the gap between prokaryotes and eukaryotes.</title>
        <authorList>
            <person name="Spang A."/>
            <person name="Saw J.H."/>
            <person name="Jorgensen S.L."/>
            <person name="Zaremba-Niedzwiedzka K."/>
            <person name="Martijn J."/>
            <person name="Lind A.E."/>
            <person name="van Eijk R."/>
            <person name="Schleper C."/>
            <person name="Guy L."/>
            <person name="Ettema T.J."/>
        </authorList>
    </citation>
    <scope>NUCLEOTIDE SEQUENCE</scope>
</reference>
<dbReference type="EC" id="6.3.5.2" evidence="2"/>
<accession>A0A0F8W8P8</accession>
<organism evidence="9">
    <name type="scientific">marine sediment metagenome</name>
    <dbReference type="NCBI Taxonomy" id="412755"/>
    <lineage>
        <taxon>unclassified sequences</taxon>
        <taxon>metagenomes</taxon>
        <taxon>ecological metagenomes</taxon>
    </lineage>
</organism>
<dbReference type="InterPro" id="IPR014729">
    <property type="entry name" value="Rossmann-like_a/b/a_fold"/>
</dbReference>